<organism evidence="14 15">
    <name type="scientific">Ligilactobacillus ceti DSM 22408</name>
    <dbReference type="NCBI Taxonomy" id="1122146"/>
    <lineage>
        <taxon>Bacteria</taxon>
        <taxon>Bacillati</taxon>
        <taxon>Bacillota</taxon>
        <taxon>Bacilli</taxon>
        <taxon>Lactobacillales</taxon>
        <taxon>Lactobacillaceae</taxon>
        <taxon>Ligilactobacillus</taxon>
    </lineage>
</organism>
<dbReference type="eggNOG" id="COG0031">
    <property type="taxonomic scope" value="Bacteria"/>
</dbReference>
<dbReference type="InterPro" id="IPR005856">
    <property type="entry name" value="Cys_synth"/>
</dbReference>
<keyword evidence="7 10" id="KW-0663">Pyridoxal phosphate</keyword>
<dbReference type="NCBIfam" id="TIGR01136">
    <property type="entry name" value="cysKM"/>
    <property type="match status" value="1"/>
</dbReference>
<evidence type="ECO:0000259" key="13">
    <source>
        <dbReference type="Pfam" id="PF00291"/>
    </source>
</evidence>
<dbReference type="GO" id="GO:0004124">
    <property type="term" value="F:cysteine synthase activity"/>
    <property type="evidence" value="ECO:0007669"/>
    <property type="project" value="UniProtKB-UniRule"/>
</dbReference>
<dbReference type="PANTHER" id="PTHR10314">
    <property type="entry name" value="CYSTATHIONINE BETA-SYNTHASE"/>
    <property type="match status" value="1"/>
</dbReference>
<evidence type="ECO:0000256" key="10">
    <source>
        <dbReference type="PIRSR" id="PIRSR605856-50"/>
    </source>
</evidence>
<evidence type="ECO:0000256" key="11">
    <source>
        <dbReference type="PIRSR" id="PIRSR605856-51"/>
    </source>
</evidence>
<evidence type="ECO:0000256" key="4">
    <source>
        <dbReference type="ARBA" id="ARBA00012681"/>
    </source>
</evidence>
<evidence type="ECO:0000256" key="5">
    <source>
        <dbReference type="ARBA" id="ARBA00022605"/>
    </source>
</evidence>
<gene>
    <name evidence="14" type="ORF">IV53_GL000755</name>
</gene>
<evidence type="ECO:0000313" key="15">
    <source>
        <dbReference type="Proteomes" id="UP000051500"/>
    </source>
</evidence>
<name>A0A0R2KHB8_9LACO</name>
<dbReference type="Pfam" id="PF00291">
    <property type="entry name" value="PALP"/>
    <property type="match status" value="1"/>
</dbReference>
<dbReference type="RefSeq" id="WP_035463618.1">
    <property type="nucleotide sequence ID" value="NZ_JQBZ01000025.1"/>
</dbReference>
<comment type="similarity">
    <text evidence="3 12">Belongs to the cysteine synthase/cystathionine beta-synthase family.</text>
</comment>
<evidence type="ECO:0000256" key="9">
    <source>
        <dbReference type="ARBA" id="ARBA00047931"/>
    </source>
</evidence>
<feature type="binding site" evidence="10">
    <location>
        <position position="266"/>
    </location>
    <ligand>
        <name>pyridoxal 5'-phosphate</name>
        <dbReference type="ChEBI" id="CHEBI:597326"/>
    </ligand>
</feature>
<dbReference type="PROSITE" id="PS00901">
    <property type="entry name" value="CYS_SYNTHASE"/>
    <property type="match status" value="1"/>
</dbReference>
<reference evidence="14 15" key="1">
    <citation type="journal article" date="2015" name="Genome Announc.">
        <title>Expanding the biotechnology potential of lactobacilli through comparative genomics of 213 strains and associated genera.</title>
        <authorList>
            <person name="Sun Z."/>
            <person name="Harris H.M."/>
            <person name="McCann A."/>
            <person name="Guo C."/>
            <person name="Argimon S."/>
            <person name="Zhang W."/>
            <person name="Yang X."/>
            <person name="Jeffery I.B."/>
            <person name="Cooney J.C."/>
            <person name="Kagawa T.F."/>
            <person name="Liu W."/>
            <person name="Song Y."/>
            <person name="Salvetti E."/>
            <person name="Wrobel A."/>
            <person name="Rasinkangas P."/>
            <person name="Parkhill J."/>
            <person name="Rea M.C."/>
            <person name="O'Sullivan O."/>
            <person name="Ritari J."/>
            <person name="Douillard F.P."/>
            <person name="Paul Ross R."/>
            <person name="Yang R."/>
            <person name="Briner A.E."/>
            <person name="Felis G.E."/>
            <person name="de Vos W.M."/>
            <person name="Barrangou R."/>
            <person name="Klaenhammer T.R."/>
            <person name="Caufield P.W."/>
            <person name="Cui Y."/>
            <person name="Zhang H."/>
            <person name="O'Toole P.W."/>
        </authorList>
    </citation>
    <scope>NUCLEOTIDE SEQUENCE [LARGE SCALE GENOMIC DNA]</scope>
    <source>
        <strain evidence="14 15">DSM 22408</strain>
    </source>
</reference>
<dbReference type="FunFam" id="3.40.50.1100:FF:000006">
    <property type="entry name" value="Cysteine synthase"/>
    <property type="match status" value="1"/>
</dbReference>
<dbReference type="EMBL" id="JQBZ01000025">
    <property type="protein sequence ID" value="KRN88787.1"/>
    <property type="molecule type" value="Genomic_DNA"/>
</dbReference>
<dbReference type="PATRIC" id="fig|1122146.4.peg.785"/>
<dbReference type="InterPro" id="IPR001926">
    <property type="entry name" value="TrpB-like_PALP"/>
</dbReference>
<keyword evidence="6 12" id="KW-0808">Transferase</keyword>
<feature type="domain" description="Tryptophan synthase beta chain-like PALP" evidence="13">
    <location>
        <begin position="6"/>
        <end position="293"/>
    </location>
</feature>
<keyword evidence="5 12" id="KW-0028">Amino-acid biosynthesis</keyword>
<evidence type="ECO:0000256" key="1">
    <source>
        <dbReference type="ARBA" id="ARBA00001933"/>
    </source>
</evidence>
<evidence type="ECO:0000256" key="12">
    <source>
        <dbReference type="RuleBase" id="RU003985"/>
    </source>
</evidence>
<dbReference type="AlphaFoldDB" id="A0A0R2KHB8"/>
<comment type="cofactor">
    <cofactor evidence="1 10 12">
        <name>pyridoxal 5'-phosphate</name>
        <dbReference type="ChEBI" id="CHEBI:597326"/>
    </cofactor>
</comment>
<dbReference type="CDD" id="cd01561">
    <property type="entry name" value="CBS_like"/>
    <property type="match status" value="1"/>
</dbReference>
<evidence type="ECO:0000256" key="6">
    <source>
        <dbReference type="ARBA" id="ARBA00022679"/>
    </source>
</evidence>
<feature type="modified residue" description="N6-(pyridoxal phosphate)lysine" evidence="11">
    <location>
        <position position="43"/>
    </location>
</feature>
<evidence type="ECO:0000256" key="3">
    <source>
        <dbReference type="ARBA" id="ARBA00007103"/>
    </source>
</evidence>
<comment type="catalytic activity">
    <reaction evidence="9 12">
        <text>O-acetyl-L-serine + hydrogen sulfide = L-cysteine + acetate</text>
        <dbReference type="Rhea" id="RHEA:14829"/>
        <dbReference type="ChEBI" id="CHEBI:29919"/>
        <dbReference type="ChEBI" id="CHEBI:30089"/>
        <dbReference type="ChEBI" id="CHEBI:35235"/>
        <dbReference type="ChEBI" id="CHEBI:58340"/>
        <dbReference type="EC" id="2.5.1.47"/>
    </reaction>
</comment>
<evidence type="ECO:0000256" key="7">
    <source>
        <dbReference type="ARBA" id="ARBA00022898"/>
    </source>
</evidence>
<dbReference type="STRING" id="1122146.IV53_GL000755"/>
<proteinExistence type="inferred from homology"/>
<keyword evidence="15" id="KW-1185">Reference proteome</keyword>
<dbReference type="GO" id="GO:0006535">
    <property type="term" value="P:cysteine biosynthetic process from serine"/>
    <property type="evidence" value="ECO:0007669"/>
    <property type="project" value="UniProtKB-UniRule"/>
</dbReference>
<dbReference type="InterPro" id="IPR001216">
    <property type="entry name" value="P-phosphate_BS"/>
</dbReference>
<evidence type="ECO:0000256" key="8">
    <source>
        <dbReference type="ARBA" id="ARBA00023192"/>
    </source>
</evidence>
<accession>A0A0R2KHB8</accession>
<evidence type="ECO:0000313" key="14">
    <source>
        <dbReference type="EMBL" id="KRN88787.1"/>
    </source>
</evidence>
<feature type="binding site" evidence="10">
    <location>
        <position position="73"/>
    </location>
    <ligand>
        <name>pyridoxal 5'-phosphate</name>
        <dbReference type="ChEBI" id="CHEBI:597326"/>
    </ligand>
</feature>
<protein>
    <recommendedName>
        <fullName evidence="4 12">Cysteine synthase</fullName>
        <ecNumber evidence="4 12">2.5.1.47</ecNumber>
    </recommendedName>
</protein>
<comment type="pathway">
    <text evidence="2">Amino-acid biosynthesis; L-cysteine biosynthesis; L-cysteine from L-serine: step 2/2.</text>
</comment>
<keyword evidence="8 12" id="KW-0198">Cysteine biosynthesis</keyword>
<dbReference type="InterPro" id="IPR050214">
    <property type="entry name" value="Cys_Synth/Cystath_Beta-Synth"/>
</dbReference>
<dbReference type="InterPro" id="IPR005859">
    <property type="entry name" value="CysK"/>
</dbReference>
<dbReference type="NCBIfam" id="TIGR01139">
    <property type="entry name" value="cysK"/>
    <property type="match status" value="1"/>
</dbReference>
<dbReference type="SUPFAM" id="SSF53686">
    <property type="entry name" value="Tryptophan synthase beta subunit-like PLP-dependent enzymes"/>
    <property type="match status" value="1"/>
</dbReference>
<dbReference type="UniPathway" id="UPA00136">
    <property type="reaction ID" value="UER00200"/>
</dbReference>
<evidence type="ECO:0000256" key="2">
    <source>
        <dbReference type="ARBA" id="ARBA00004962"/>
    </source>
</evidence>
<comment type="caution">
    <text evidence="14">The sequence shown here is derived from an EMBL/GenBank/DDBJ whole genome shotgun (WGS) entry which is preliminary data.</text>
</comment>
<sequence>MIYNSIRDLIGKTPIVKLQNIVPADAADVYVKLEFFNPGGSVKDRIALEMIETAEKEGLLKPGMTIVEPTSGNTGIGLAMVGASKGYPVVIVMPETMSVERQKLMKAYGAKLILTPGAKGTLGAIEKATQLAQADDYFMPMQFENKANPAAHIKTTAPEIIADFGIKQLPDAFVAGVGTGGTLTGVGSALKEVKPETQVYAVEPAGSPVLTTGQGGKHAIQGIGAGFVPEILDTTLYDDVVLVTDEQALTMMAEIGKEEGFLPGISAAANVFAAIEVAKKLGPDHKVLTVAPDGIDRYLTVIN</sequence>
<dbReference type="Proteomes" id="UP000051500">
    <property type="component" value="Unassembled WGS sequence"/>
</dbReference>
<dbReference type="InterPro" id="IPR036052">
    <property type="entry name" value="TrpB-like_PALP_sf"/>
</dbReference>
<dbReference type="EC" id="2.5.1.47" evidence="4 12"/>
<dbReference type="OrthoDB" id="9808024at2"/>
<feature type="binding site" evidence="10">
    <location>
        <begin position="178"/>
        <end position="182"/>
    </location>
    <ligand>
        <name>pyridoxal 5'-phosphate</name>
        <dbReference type="ChEBI" id="CHEBI:597326"/>
    </ligand>
</feature>
<dbReference type="Gene3D" id="3.40.50.1100">
    <property type="match status" value="2"/>
</dbReference>